<keyword evidence="1" id="KW-0812">Transmembrane</keyword>
<evidence type="ECO:0000313" key="2">
    <source>
        <dbReference type="EMBL" id="SOC79815.1"/>
    </source>
</evidence>
<proteinExistence type="predicted"/>
<dbReference type="EMBL" id="OCMF01000001">
    <property type="protein sequence ID" value="SOC79815.1"/>
    <property type="molecule type" value="Genomic_DNA"/>
</dbReference>
<keyword evidence="3" id="KW-1185">Reference proteome</keyword>
<reference evidence="3" key="1">
    <citation type="submission" date="2017-09" db="EMBL/GenBank/DDBJ databases">
        <authorList>
            <person name="Varghese N."/>
            <person name="Submissions S."/>
        </authorList>
    </citation>
    <scope>NUCLEOTIDE SEQUENCE [LARGE SCALE GENOMIC DNA]</scope>
    <source>
        <strain evidence="3">CGMCC 1.12641</strain>
    </source>
</reference>
<gene>
    <name evidence="2" type="ORF">SAMN06296241_1352</name>
</gene>
<dbReference type="Proteomes" id="UP000219193">
    <property type="component" value="Unassembled WGS sequence"/>
</dbReference>
<keyword evidence="1" id="KW-0472">Membrane</keyword>
<name>A0A285X3C3_9FLAO</name>
<keyword evidence="1" id="KW-1133">Transmembrane helix</keyword>
<accession>A0A285X3C3</accession>
<feature type="transmembrane region" description="Helical" evidence="1">
    <location>
        <begin position="33"/>
        <end position="52"/>
    </location>
</feature>
<evidence type="ECO:0000256" key="1">
    <source>
        <dbReference type="SAM" id="Phobius"/>
    </source>
</evidence>
<dbReference type="RefSeq" id="WP_097055517.1">
    <property type="nucleotide sequence ID" value="NZ_OCMF01000001.1"/>
</dbReference>
<feature type="transmembrane region" description="Helical" evidence="1">
    <location>
        <begin position="9"/>
        <end position="27"/>
    </location>
</feature>
<organism evidence="2 3">
    <name type="scientific">Salinimicrobium sediminis</name>
    <dbReference type="NCBI Taxonomy" id="1343891"/>
    <lineage>
        <taxon>Bacteria</taxon>
        <taxon>Pseudomonadati</taxon>
        <taxon>Bacteroidota</taxon>
        <taxon>Flavobacteriia</taxon>
        <taxon>Flavobacteriales</taxon>
        <taxon>Flavobacteriaceae</taxon>
        <taxon>Salinimicrobium</taxon>
    </lineage>
</organism>
<sequence length="60" mass="6671">MKNWRTDLVAYAGFAFILIALVLVYFDKATLDQVSHFAGMVAVGLITMGFKLSKDSKTKQ</sequence>
<dbReference type="AlphaFoldDB" id="A0A285X3C3"/>
<evidence type="ECO:0000313" key="3">
    <source>
        <dbReference type="Proteomes" id="UP000219193"/>
    </source>
</evidence>
<protein>
    <submittedName>
        <fullName evidence="2">Uncharacterized protein</fullName>
    </submittedName>
</protein>